<dbReference type="InterPro" id="IPR002933">
    <property type="entry name" value="Peptidase_M20"/>
</dbReference>
<keyword evidence="3" id="KW-0378">Hydrolase</keyword>
<dbReference type="PANTHER" id="PTHR43270:SF12">
    <property type="entry name" value="SUCCINYL-DIAMINOPIMELATE DESUCCINYLASE"/>
    <property type="match status" value="1"/>
</dbReference>
<dbReference type="NCBIfam" id="NF006053">
    <property type="entry name" value="PRK08201.1"/>
    <property type="match status" value="1"/>
</dbReference>
<dbReference type="PANTHER" id="PTHR43270">
    <property type="entry name" value="BETA-ALA-HIS DIPEPTIDASE"/>
    <property type="match status" value="1"/>
</dbReference>
<keyword evidence="2" id="KW-0479">Metal-binding</keyword>
<evidence type="ECO:0000256" key="2">
    <source>
        <dbReference type="ARBA" id="ARBA00022723"/>
    </source>
</evidence>
<evidence type="ECO:0000256" key="3">
    <source>
        <dbReference type="ARBA" id="ARBA00022801"/>
    </source>
</evidence>
<dbReference type="AlphaFoldDB" id="A0A831YZB0"/>
<sequence length="459" mass="51112">MKTPVQLEKALQYSETRKESFLTELKNYLKIPSISTLSEHQKDIRRATEFLGQHLQNIGMENVRAYSTKGNPVVYADWLHARGKPTLIIYGHYDVQPADPVEDWKSPPFDPQIREGNIYARGATDNKGQHLTHLKALESYLKGAGEIPVNVKVFIEGEEETGGRSTKKFIAENRKLLQADLAILSDGTKFSKNQPTIYIGMRGLVYLELRIRTAHVDAHSGIFGGRIDNAADVLAYLLTNLKDRNGKILIPDFYGKVKDLSKEEWRSYTSLPTGGGELERILGVKQIHTEKGYPEHISGTARPTLDTHGLLSGFTGEGSKTIIPYEATAKVSMRLVPDQNPSEIVTAFKNYIGKLTPPTADVEVVEHASAKPYVMKNKFGISEMKQAQKEVWGKEPLLLRVGGVIGAVADFHEYLGIDTIMADLGDPDDNLHAPNEKFSLENFEKGIAMAIRFLNLIGR</sequence>
<reference evidence="5" key="1">
    <citation type="journal article" date="2020" name="mSystems">
        <title>Genome- and Community-Level Interaction Insights into Carbon Utilization and Element Cycling Functions of Hydrothermarchaeota in Hydrothermal Sediment.</title>
        <authorList>
            <person name="Zhou Z."/>
            <person name="Liu Y."/>
            <person name="Xu W."/>
            <person name="Pan J."/>
            <person name="Luo Z.H."/>
            <person name="Li M."/>
        </authorList>
    </citation>
    <scope>NUCLEOTIDE SEQUENCE [LARGE SCALE GENOMIC DNA]</scope>
    <source>
        <strain evidence="5">SpSt-361</strain>
    </source>
</reference>
<dbReference type="Gene3D" id="3.30.70.360">
    <property type="match status" value="1"/>
</dbReference>
<dbReference type="GO" id="GO:0006508">
    <property type="term" value="P:proteolysis"/>
    <property type="evidence" value="ECO:0007669"/>
    <property type="project" value="UniProtKB-KW"/>
</dbReference>
<dbReference type="InterPro" id="IPR011650">
    <property type="entry name" value="Peptidase_M20_dimer"/>
</dbReference>
<dbReference type="EMBL" id="DSPJ01000023">
    <property type="protein sequence ID" value="HEX61685.1"/>
    <property type="molecule type" value="Genomic_DNA"/>
</dbReference>
<gene>
    <name evidence="5" type="ORF">ENR01_00805</name>
</gene>
<dbReference type="GO" id="GO:0008233">
    <property type="term" value="F:peptidase activity"/>
    <property type="evidence" value="ECO:0007669"/>
    <property type="project" value="UniProtKB-KW"/>
</dbReference>
<comment type="caution">
    <text evidence="5">The sequence shown here is derived from an EMBL/GenBank/DDBJ whole genome shotgun (WGS) entry which is preliminary data.</text>
</comment>
<protein>
    <submittedName>
        <fullName evidence="5">Dipeptidase</fullName>
    </submittedName>
</protein>
<feature type="domain" description="Peptidase M20 dimerisation" evidence="4">
    <location>
        <begin position="202"/>
        <end position="358"/>
    </location>
</feature>
<organism evidence="5">
    <name type="scientific">candidate division WWE3 bacterium</name>
    <dbReference type="NCBI Taxonomy" id="2053526"/>
    <lineage>
        <taxon>Bacteria</taxon>
        <taxon>Katanobacteria</taxon>
    </lineage>
</organism>
<name>A0A831YZB0_UNCKA</name>
<dbReference type="SUPFAM" id="SSF53187">
    <property type="entry name" value="Zn-dependent exopeptidases"/>
    <property type="match status" value="1"/>
</dbReference>
<evidence type="ECO:0000256" key="1">
    <source>
        <dbReference type="ARBA" id="ARBA00022670"/>
    </source>
</evidence>
<evidence type="ECO:0000313" key="5">
    <source>
        <dbReference type="EMBL" id="HEX61685.1"/>
    </source>
</evidence>
<dbReference type="GO" id="GO:0046872">
    <property type="term" value="F:metal ion binding"/>
    <property type="evidence" value="ECO:0007669"/>
    <property type="project" value="UniProtKB-KW"/>
</dbReference>
<keyword evidence="1" id="KW-0645">Protease</keyword>
<dbReference type="NCBIfam" id="NF006579">
    <property type="entry name" value="PRK09104.1"/>
    <property type="match status" value="1"/>
</dbReference>
<dbReference type="Gene3D" id="3.40.630.10">
    <property type="entry name" value="Zn peptidases"/>
    <property type="match status" value="1"/>
</dbReference>
<accession>A0A831YZB0</accession>
<evidence type="ECO:0000259" key="4">
    <source>
        <dbReference type="Pfam" id="PF07687"/>
    </source>
</evidence>
<proteinExistence type="predicted"/>
<dbReference type="Pfam" id="PF01546">
    <property type="entry name" value="Peptidase_M20"/>
    <property type="match status" value="1"/>
</dbReference>
<dbReference type="InterPro" id="IPR051458">
    <property type="entry name" value="Cyt/Met_Dipeptidase"/>
</dbReference>
<dbReference type="Pfam" id="PF07687">
    <property type="entry name" value="M20_dimer"/>
    <property type="match status" value="1"/>
</dbReference>